<dbReference type="AlphaFoldDB" id="A0A4Q4GYU1"/>
<organism evidence="3 4">
    <name type="scientific">Acinetobacter piscicola</name>
    <dbReference type="NCBI Taxonomy" id="2006115"/>
    <lineage>
        <taxon>Bacteria</taxon>
        <taxon>Pseudomonadati</taxon>
        <taxon>Pseudomonadota</taxon>
        <taxon>Gammaproteobacteria</taxon>
        <taxon>Moraxellales</taxon>
        <taxon>Moraxellaceae</taxon>
        <taxon>Acinetobacter</taxon>
    </lineage>
</organism>
<evidence type="ECO:0000313" key="3">
    <source>
        <dbReference type="EMBL" id="QOW45915.1"/>
    </source>
</evidence>
<keyword evidence="2" id="KW-0732">Signal</keyword>
<evidence type="ECO:0000313" key="4">
    <source>
        <dbReference type="Proteomes" id="UP000593966"/>
    </source>
</evidence>
<feature type="compositionally biased region" description="Basic and acidic residues" evidence="1">
    <location>
        <begin position="63"/>
        <end position="72"/>
    </location>
</feature>
<name>A0A4Q4GYU1_9GAMM</name>
<feature type="chain" id="PRO_5043193751" description="Internalin" evidence="2">
    <location>
        <begin position="20"/>
        <end position="94"/>
    </location>
</feature>
<evidence type="ECO:0000256" key="1">
    <source>
        <dbReference type="SAM" id="MobiDB-lite"/>
    </source>
</evidence>
<gene>
    <name evidence="3" type="ORF">G0028_08405</name>
</gene>
<feature type="region of interest" description="Disordered" evidence="1">
    <location>
        <begin position="25"/>
        <end position="94"/>
    </location>
</feature>
<dbReference type="EMBL" id="CP048659">
    <property type="protein sequence ID" value="QOW45915.1"/>
    <property type="molecule type" value="Genomic_DNA"/>
</dbReference>
<sequence length="94" mass="9444">MKFKLALATLLIAPLALTACSKQEKAPAAEQGTASAAVATDTASETVTAEQQAAIDALDQPVLDEKNTDVPAEKANAPADAATPEAAEAPAKAQ</sequence>
<protein>
    <recommendedName>
        <fullName evidence="5">Internalin</fullName>
    </recommendedName>
</protein>
<feature type="signal peptide" evidence="2">
    <location>
        <begin position="1"/>
        <end position="19"/>
    </location>
</feature>
<evidence type="ECO:0008006" key="5">
    <source>
        <dbReference type="Google" id="ProtNLM"/>
    </source>
</evidence>
<dbReference type="Proteomes" id="UP000593966">
    <property type="component" value="Chromosome"/>
</dbReference>
<evidence type="ECO:0000256" key="2">
    <source>
        <dbReference type="SAM" id="SignalP"/>
    </source>
</evidence>
<feature type="compositionally biased region" description="Low complexity" evidence="1">
    <location>
        <begin position="73"/>
        <end position="94"/>
    </location>
</feature>
<keyword evidence="4" id="KW-1185">Reference proteome</keyword>
<dbReference type="PROSITE" id="PS51257">
    <property type="entry name" value="PROKAR_LIPOPROTEIN"/>
    <property type="match status" value="1"/>
</dbReference>
<reference evidence="3 4" key="1">
    <citation type="submission" date="2020-02" db="EMBL/GenBank/DDBJ databases">
        <title>Tigecycline-resistant Acinetobacter species from pigs and migratory birds.</title>
        <authorList>
            <person name="Chen C."/>
            <person name="Sun J."/>
            <person name="Liao X.-P."/>
            <person name="Liu Y.-H."/>
        </authorList>
    </citation>
    <scope>NUCLEOTIDE SEQUENCE [LARGE SCALE GENOMIC DNA]</scope>
    <source>
        <strain evidence="3 4">YH12207_T</strain>
    </source>
</reference>
<dbReference type="RefSeq" id="WP_130073747.1">
    <property type="nucleotide sequence ID" value="NZ_CP048659.1"/>
</dbReference>
<proteinExistence type="predicted"/>
<feature type="compositionally biased region" description="Low complexity" evidence="1">
    <location>
        <begin position="33"/>
        <end position="50"/>
    </location>
</feature>
<accession>A0A4Q4GYU1</accession>